<dbReference type="SUPFAM" id="SSF53098">
    <property type="entry name" value="Ribonuclease H-like"/>
    <property type="match status" value="1"/>
</dbReference>
<dbReference type="Pfam" id="PF13966">
    <property type="entry name" value="zf-RVT"/>
    <property type="match status" value="1"/>
</dbReference>
<dbReference type="OMA" id="IATEYMA"/>
<sequence length="427" mass="47959">MLKGSRDWDLTLIQPLFAAGICNLISAIKPRVAGNDLFRCSLDMKLWTDIWDLDILPRVKIFVWKCVNDIIPVKARLNQVLPSFDHLCPLCGRFFETMFHLFVSCTFSRSVWFGLPYCSSTHFANCDNIKDWFLLWWADPTNWPNDYFNWSSAIEPIKFYLKKVLQNSNNTTGNVTNSSFVILDQCQHLDTSWLLPDIGFVKFNIDASFKRMDLMSGLGIVIRDETGLCRGGKSIPIRACSAEHAEGLAIYYAIVWAQELHYQQVLFEGDCKSIMDYLDGKASGLGLGWRTKNLLDEYLSIAKCFLSCKFGFVKRSTNQVANCIGKKACNGGEPDLWISDAPSYVFDVLNTDSLAVMALRHSHPHHVFKSNGSSFLRCRGPKSMEALMSRIKSGIDFHYEGSDGVVVLHDCGVDGGDGGGGDDDDDE</sequence>
<dbReference type="InterPro" id="IPR044730">
    <property type="entry name" value="RNase_H-like_dom_plant"/>
</dbReference>
<name>A0A200PZV0_MACCD</name>
<feature type="domain" description="RNase H type-1" evidence="1">
    <location>
        <begin position="204"/>
        <end position="327"/>
    </location>
</feature>
<keyword evidence="3" id="KW-0808">Transferase</keyword>
<dbReference type="GO" id="GO:0004523">
    <property type="term" value="F:RNA-DNA hybrid ribonuclease activity"/>
    <property type="evidence" value="ECO:0007669"/>
    <property type="project" value="InterPro"/>
</dbReference>
<proteinExistence type="predicted"/>
<gene>
    <name evidence="3" type="ORF">BVC80_871g6</name>
</gene>
<dbReference type="EMBL" id="MVGT01003544">
    <property type="protein sequence ID" value="OVA03749.1"/>
    <property type="molecule type" value="Genomic_DNA"/>
</dbReference>
<feature type="domain" description="Reverse transcriptase zinc-binding" evidence="2">
    <location>
        <begin position="44"/>
        <end position="112"/>
    </location>
</feature>
<evidence type="ECO:0000259" key="2">
    <source>
        <dbReference type="Pfam" id="PF13966"/>
    </source>
</evidence>
<keyword evidence="3" id="KW-0695">RNA-directed DNA polymerase</keyword>
<evidence type="ECO:0000313" key="4">
    <source>
        <dbReference type="Proteomes" id="UP000195402"/>
    </source>
</evidence>
<dbReference type="GO" id="GO:0003964">
    <property type="term" value="F:RNA-directed DNA polymerase activity"/>
    <property type="evidence" value="ECO:0007669"/>
    <property type="project" value="UniProtKB-KW"/>
</dbReference>
<dbReference type="Proteomes" id="UP000195402">
    <property type="component" value="Unassembled WGS sequence"/>
</dbReference>
<evidence type="ECO:0000259" key="1">
    <source>
        <dbReference type="Pfam" id="PF13456"/>
    </source>
</evidence>
<dbReference type="CDD" id="cd06222">
    <property type="entry name" value="RNase_H_like"/>
    <property type="match status" value="1"/>
</dbReference>
<dbReference type="InterPro" id="IPR002156">
    <property type="entry name" value="RNaseH_domain"/>
</dbReference>
<comment type="caution">
    <text evidence="3">The sequence shown here is derived from an EMBL/GenBank/DDBJ whole genome shotgun (WGS) entry which is preliminary data.</text>
</comment>
<keyword evidence="3" id="KW-0548">Nucleotidyltransferase</keyword>
<evidence type="ECO:0000313" key="3">
    <source>
        <dbReference type="EMBL" id="OVA03749.1"/>
    </source>
</evidence>
<dbReference type="Pfam" id="PF13456">
    <property type="entry name" value="RVT_3"/>
    <property type="match status" value="1"/>
</dbReference>
<dbReference type="InParanoid" id="A0A200PZV0"/>
<accession>A0A200PZV0</accession>
<dbReference type="OrthoDB" id="1431914at2759"/>
<dbReference type="Gene3D" id="3.30.420.10">
    <property type="entry name" value="Ribonuclease H-like superfamily/Ribonuclease H"/>
    <property type="match status" value="1"/>
</dbReference>
<keyword evidence="4" id="KW-1185">Reference proteome</keyword>
<dbReference type="InterPro" id="IPR012337">
    <property type="entry name" value="RNaseH-like_sf"/>
</dbReference>
<dbReference type="AlphaFoldDB" id="A0A200PZV0"/>
<dbReference type="InterPro" id="IPR026960">
    <property type="entry name" value="RVT-Znf"/>
</dbReference>
<dbReference type="GO" id="GO:0003676">
    <property type="term" value="F:nucleic acid binding"/>
    <property type="evidence" value="ECO:0007669"/>
    <property type="project" value="InterPro"/>
</dbReference>
<dbReference type="PANTHER" id="PTHR47074">
    <property type="entry name" value="BNAC02G40300D PROTEIN"/>
    <property type="match status" value="1"/>
</dbReference>
<protein>
    <submittedName>
        <fullName evidence="3">Reverse transcriptase zinc-binding domain</fullName>
    </submittedName>
</protein>
<dbReference type="PANTHER" id="PTHR47074:SF11">
    <property type="entry name" value="REVERSE TRANSCRIPTASE-LIKE PROTEIN"/>
    <property type="match status" value="1"/>
</dbReference>
<organism evidence="3 4">
    <name type="scientific">Macleaya cordata</name>
    <name type="common">Five-seeded plume-poppy</name>
    <name type="synonym">Bocconia cordata</name>
    <dbReference type="NCBI Taxonomy" id="56857"/>
    <lineage>
        <taxon>Eukaryota</taxon>
        <taxon>Viridiplantae</taxon>
        <taxon>Streptophyta</taxon>
        <taxon>Embryophyta</taxon>
        <taxon>Tracheophyta</taxon>
        <taxon>Spermatophyta</taxon>
        <taxon>Magnoliopsida</taxon>
        <taxon>Ranunculales</taxon>
        <taxon>Papaveraceae</taxon>
        <taxon>Papaveroideae</taxon>
        <taxon>Macleaya</taxon>
    </lineage>
</organism>
<dbReference type="InterPro" id="IPR036397">
    <property type="entry name" value="RNaseH_sf"/>
</dbReference>
<reference evidence="3 4" key="1">
    <citation type="journal article" date="2017" name="Mol. Plant">
        <title>The Genome of Medicinal Plant Macleaya cordata Provides New Insights into Benzylisoquinoline Alkaloids Metabolism.</title>
        <authorList>
            <person name="Liu X."/>
            <person name="Liu Y."/>
            <person name="Huang P."/>
            <person name="Ma Y."/>
            <person name="Qing Z."/>
            <person name="Tang Q."/>
            <person name="Cao H."/>
            <person name="Cheng P."/>
            <person name="Zheng Y."/>
            <person name="Yuan Z."/>
            <person name="Zhou Y."/>
            <person name="Liu J."/>
            <person name="Tang Z."/>
            <person name="Zhuo Y."/>
            <person name="Zhang Y."/>
            <person name="Yu L."/>
            <person name="Huang J."/>
            <person name="Yang P."/>
            <person name="Peng Q."/>
            <person name="Zhang J."/>
            <person name="Jiang W."/>
            <person name="Zhang Z."/>
            <person name="Lin K."/>
            <person name="Ro D.K."/>
            <person name="Chen X."/>
            <person name="Xiong X."/>
            <person name="Shang Y."/>
            <person name="Huang S."/>
            <person name="Zeng J."/>
        </authorList>
    </citation>
    <scope>NUCLEOTIDE SEQUENCE [LARGE SCALE GENOMIC DNA]</scope>
    <source>
        <strain evidence="4">cv. BLH2017</strain>
        <tissue evidence="3">Root</tissue>
    </source>
</reference>
<dbReference type="InterPro" id="IPR052929">
    <property type="entry name" value="RNase_H-like_EbsB-rel"/>
</dbReference>